<dbReference type="Proteomes" id="UP000318093">
    <property type="component" value="Unassembled WGS sequence"/>
</dbReference>
<dbReference type="PANTHER" id="PTHR34215:SF1">
    <property type="entry name" value="YLXR DOMAIN-CONTAINING PROTEIN"/>
    <property type="match status" value="1"/>
</dbReference>
<reference evidence="2 3" key="1">
    <citation type="journal article" date="2019" name="Nat. Microbiol.">
        <title>Mediterranean grassland soil C-N compound turnover is dependent on rainfall and depth, and is mediated by genomically divergent microorganisms.</title>
        <authorList>
            <person name="Diamond S."/>
            <person name="Andeer P.F."/>
            <person name="Li Z."/>
            <person name="Crits-Christoph A."/>
            <person name="Burstein D."/>
            <person name="Anantharaman K."/>
            <person name="Lane K.R."/>
            <person name="Thomas B.C."/>
            <person name="Pan C."/>
            <person name="Northen T.R."/>
            <person name="Banfield J.F."/>
        </authorList>
    </citation>
    <scope>NUCLEOTIDE SEQUENCE [LARGE SCALE GENOMIC DNA]</scope>
    <source>
        <strain evidence="2">NP_6</strain>
    </source>
</reference>
<evidence type="ECO:0000313" key="2">
    <source>
        <dbReference type="EMBL" id="TMI79886.1"/>
    </source>
</evidence>
<dbReference type="Gene3D" id="3.30.1230.10">
    <property type="entry name" value="YlxR-like"/>
    <property type="match status" value="1"/>
</dbReference>
<dbReference type="EMBL" id="VBAN01000293">
    <property type="protein sequence ID" value="TMI79886.1"/>
    <property type="molecule type" value="Genomic_DNA"/>
</dbReference>
<protein>
    <submittedName>
        <fullName evidence="2">YlxR family protein</fullName>
    </submittedName>
</protein>
<evidence type="ECO:0000313" key="3">
    <source>
        <dbReference type="Proteomes" id="UP000318093"/>
    </source>
</evidence>
<comment type="caution">
    <text evidence="2">The sequence shown here is derived from an EMBL/GenBank/DDBJ whole genome shotgun (WGS) entry which is preliminary data.</text>
</comment>
<dbReference type="Pfam" id="PF04296">
    <property type="entry name" value="YlxR"/>
    <property type="match status" value="1"/>
</dbReference>
<dbReference type="InterPro" id="IPR035931">
    <property type="entry name" value="YlxR-like_sf"/>
</dbReference>
<feature type="domain" description="YlxR" evidence="1">
    <location>
        <begin position="10"/>
        <end position="83"/>
    </location>
</feature>
<organism evidence="2 3">
    <name type="scientific">Candidatus Segetimicrobium genomatis</name>
    <dbReference type="NCBI Taxonomy" id="2569760"/>
    <lineage>
        <taxon>Bacteria</taxon>
        <taxon>Bacillati</taxon>
        <taxon>Candidatus Sysuimicrobiota</taxon>
        <taxon>Candidatus Sysuimicrobiia</taxon>
        <taxon>Candidatus Sysuimicrobiales</taxon>
        <taxon>Candidatus Segetimicrobiaceae</taxon>
        <taxon>Candidatus Segetimicrobium</taxon>
    </lineage>
</organism>
<evidence type="ECO:0000259" key="1">
    <source>
        <dbReference type="Pfam" id="PF04296"/>
    </source>
</evidence>
<proteinExistence type="predicted"/>
<dbReference type="AlphaFoldDB" id="A0A537J9Y8"/>
<name>A0A537J9Y8_9BACT</name>
<dbReference type="NCBIfam" id="NF047356">
    <property type="entry name" value="RNA_bind_RnpM"/>
    <property type="match status" value="1"/>
</dbReference>
<gene>
    <name evidence="2" type="ORF">E6H03_09370</name>
</gene>
<accession>A0A537J9Y8</accession>
<sequence length="119" mass="13250">MPKVRRVPQRQCVACGQVRAKRDLVRVVRTAQGDVRIDRTGKLSGRGAYVCPETACVDRALGEGRLARMLEREMPDDIAQGLRDAMARPAPQRPPMVHRITLAQAAESRERSKHRGGLL</sequence>
<dbReference type="PANTHER" id="PTHR34215">
    <property type="entry name" value="BLL0784 PROTEIN"/>
    <property type="match status" value="1"/>
</dbReference>
<dbReference type="SUPFAM" id="SSF64376">
    <property type="entry name" value="YlxR-like"/>
    <property type="match status" value="1"/>
</dbReference>
<dbReference type="InterPro" id="IPR037465">
    <property type="entry name" value="YlxR"/>
</dbReference>
<dbReference type="InterPro" id="IPR007393">
    <property type="entry name" value="YlxR_dom"/>
</dbReference>